<dbReference type="Gene3D" id="2.60.470.10">
    <property type="entry name" value="Acid-sensing ion channels like domains"/>
    <property type="match status" value="1"/>
</dbReference>
<evidence type="ECO:0000256" key="13">
    <source>
        <dbReference type="RuleBase" id="RU000679"/>
    </source>
</evidence>
<keyword evidence="7" id="KW-0915">Sodium</keyword>
<dbReference type="Proteomes" id="UP000887566">
    <property type="component" value="Unplaced"/>
</dbReference>
<evidence type="ECO:0000313" key="15">
    <source>
        <dbReference type="Proteomes" id="UP000887566"/>
    </source>
</evidence>
<evidence type="ECO:0000256" key="7">
    <source>
        <dbReference type="ARBA" id="ARBA00023053"/>
    </source>
</evidence>
<dbReference type="InterPro" id="IPR020903">
    <property type="entry name" value="ENaC_CS"/>
</dbReference>
<keyword evidence="5 13" id="KW-0812">Transmembrane</keyword>
<keyword evidence="4 13" id="KW-0894">Sodium channel</keyword>
<dbReference type="PROSITE" id="PS01206">
    <property type="entry name" value="ASC"/>
    <property type="match status" value="1"/>
</dbReference>
<evidence type="ECO:0000256" key="10">
    <source>
        <dbReference type="ARBA" id="ARBA00023180"/>
    </source>
</evidence>
<dbReference type="Pfam" id="PF00858">
    <property type="entry name" value="ASC"/>
    <property type="match status" value="1"/>
</dbReference>
<evidence type="ECO:0000256" key="14">
    <source>
        <dbReference type="SAM" id="Phobius"/>
    </source>
</evidence>
<organism evidence="15 16">
    <name type="scientific">Plectus sambesii</name>
    <dbReference type="NCBI Taxonomy" id="2011161"/>
    <lineage>
        <taxon>Eukaryota</taxon>
        <taxon>Metazoa</taxon>
        <taxon>Ecdysozoa</taxon>
        <taxon>Nematoda</taxon>
        <taxon>Chromadorea</taxon>
        <taxon>Plectida</taxon>
        <taxon>Plectina</taxon>
        <taxon>Plectoidea</taxon>
        <taxon>Plectidae</taxon>
        <taxon>Plectus</taxon>
    </lineage>
</organism>
<keyword evidence="8 13" id="KW-0406">Ion transport</keyword>
<evidence type="ECO:0000256" key="8">
    <source>
        <dbReference type="ARBA" id="ARBA00023065"/>
    </source>
</evidence>
<name>A0A914USW6_9BILA</name>
<evidence type="ECO:0000256" key="5">
    <source>
        <dbReference type="ARBA" id="ARBA00022692"/>
    </source>
</evidence>
<dbReference type="InterPro" id="IPR001873">
    <property type="entry name" value="ENaC"/>
</dbReference>
<keyword evidence="9 14" id="KW-0472">Membrane</keyword>
<keyword evidence="10" id="KW-0325">Glycoprotein</keyword>
<sequence>MKSESRASSDDVLTDFSDHTTAHGFGNVMRSNSWLGKGIWIIALMIAWAVCCYQLADSIMTYLKYPTTTSVTLAHSSDVPFPAVTICNLNSIRFYHMAGDSKQVGYSYSDMANNLMMAKPSAVPWDDFDMSGSREATGEYGYAATASTKFDNMEIVTECGYKMSHLRDVYNYNLDVSSVGHQIGDMLLDCSFQGRQCLPKNFTKWQHGSYGNCYTIIIDAGTYPSFVGPDYGLSLTLYTEEEEYLPMITPAAGFRVELHSPSYVPFPEDLGFTISPGFLTSAAVQQRVITRQPLPYDGTDCGLNLRKQNKIHLPNVYESWLDVLKSNPSNYLTMNYTNQACMKSCYQIKLAEYCHCINPAYVTRSQMERVYGESSVPLACDQSSYNVSCCVFEFTEKIDTECDTMCYQPCMEEDYDARITTSLWPRAKYFNTSQAAWAKRNALINNMTAQEARDRIAKLEVYYRVLNREMITESVAIKIFDLLTGVGGTLGLYGGLSFLTILEFVECCALYCSSKRKHRINQTSRVASTATINSTLGDIPSTMRYPVKTNDD</sequence>
<protein>
    <submittedName>
        <fullName evidence="16">Uncharacterized protein</fullName>
    </submittedName>
</protein>
<evidence type="ECO:0000313" key="16">
    <source>
        <dbReference type="WBParaSite" id="PSAMB.scaffold1210size34287.g11673.t1"/>
    </source>
</evidence>
<evidence type="ECO:0000256" key="11">
    <source>
        <dbReference type="ARBA" id="ARBA00023201"/>
    </source>
</evidence>
<comment type="similarity">
    <text evidence="2 13">Belongs to the amiloride-sensitive sodium channel (TC 1.A.6) family.</text>
</comment>
<dbReference type="PRINTS" id="PR01078">
    <property type="entry name" value="AMINACHANNEL"/>
</dbReference>
<keyword evidence="12 13" id="KW-0407">Ion channel</keyword>
<evidence type="ECO:0000256" key="9">
    <source>
        <dbReference type="ARBA" id="ARBA00023136"/>
    </source>
</evidence>
<evidence type="ECO:0000256" key="2">
    <source>
        <dbReference type="ARBA" id="ARBA00007193"/>
    </source>
</evidence>
<reference evidence="16" key="1">
    <citation type="submission" date="2022-11" db="UniProtKB">
        <authorList>
            <consortium name="WormBaseParasite"/>
        </authorList>
    </citation>
    <scope>IDENTIFICATION</scope>
</reference>
<evidence type="ECO:0000256" key="12">
    <source>
        <dbReference type="ARBA" id="ARBA00023303"/>
    </source>
</evidence>
<keyword evidence="15" id="KW-1185">Reference proteome</keyword>
<evidence type="ECO:0000256" key="6">
    <source>
        <dbReference type="ARBA" id="ARBA00022989"/>
    </source>
</evidence>
<dbReference type="PANTHER" id="PTHR11690">
    <property type="entry name" value="AMILORIDE-SENSITIVE SODIUM CHANNEL-RELATED"/>
    <property type="match status" value="1"/>
</dbReference>
<proteinExistence type="inferred from homology"/>
<dbReference type="AlphaFoldDB" id="A0A914USW6"/>
<dbReference type="WBParaSite" id="PSAMB.scaffold1210size34287.g11673.t1">
    <property type="protein sequence ID" value="PSAMB.scaffold1210size34287.g11673.t1"/>
    <property type="gene ID" value="PSAMB.scaffold1210size34287.g11673"/>
</dbReference>
<dbReference type="GO" id="GO:0015280">
    <property type="term" value="F:ligand-gated sodium channel activity"/>
    <property type="evidence" value="ECO:0007669"/>
    <property type="project" value="TreeGrafter"/>
</dbReference>
<evidence type="ECO:0000256" key="1">
    <source>
        <dbReference type="ARBA" id="ARBA00004141"/>
    </source>
</evidence>
<feature type="transmembrane region" description="Helical" evidence="14">
    <location>
        <begin position="38"/>
        <end position="56"/>
    </location>
</feature>
<keyword evidence="3 13" id="KW-0813">Transport</keyword>
<accession>A0A914USW6</accession>
<comment type="subcellular location">
    <subcellularLocation>
        <location evidence="1">Membrane</location>
        <topology evidence="1">Multi-pass membrane protein</topology>
    </subcellularLocation>
</comment>
<dbReference type="PANTHER" id="PTHR11690:SF248">
    <property type="entry name" value="PICKPOCKET 17, ISOFORM A"/>
    <property type="match status" value="1"/>
</dbReference>
<keyword evidence="6 14" id="KW-1133">Transmembrane helix</keyword>
<evidence type="ECO:0000256" key="3">
    <source>
        <dbReference type="ARBA" id="ARBA00022448"/>
    </source>
</evidence>
<dbReference type="Gene3D" id="1.10.287.770">
    <property type="entry name" value="YojJ-like"/>
    <property type="match status" value="1"/>
</dbReference>
<keyword evidence="11 13" id="KW-0739">Sodium transport</keyword>
<evidence type="ECO:0000256" key="4">
    <source>
        <dbReference type="ARBA" id="ARBA00022461"/>
    </source>
</evidence>
<dbReference type="GO" id="GO:0005886">
    <property type="term" value="C:plasma membrane"/>
    <property type="evidence" value="ECO:0007669"/>
    <property type="project" value="TreeGrafter"/>
</dbReference>